<evidence type="ECO:0000256" key="2">
    <source>
        <dbReference type="SAM" id="MobiDB-lite"/>
    </source>
</evidence>
<reference evidence="4" key="1">
    <citation type="journal article" date="2014" name="Nat. Commun.">
        <title>The emerging biofuel crop Camelina sativa retains a highly undifferentiated hexaploid genome structure.</title>
        <authorList>
            <person name="Kagale S."/>
            <person name="Koh C."/>
            <person name="Nixon J."/>
            <person name="Bollina V."/>
            <person name="Clarke W.E."/>
            <person name="Tuteja R."/>
            <person name="Spillane C."/>
            <person name="Robinson S.J."/>
            <person name="Links M.G."/>
            <person name="Clarke C."/>
            <person name="Higgins E.E."/>
            <person name="Huebert T."/>
            <person name="Sharpe A.G."/>
            <person name="Parkin I.A."/>
        </authorList>
    </citation>
    <scope>NUCLEOTIDE SEQUENCE [LARGE SCALE GENOMIC DNA]</scope>
    <source>
        <strain evidence="4">cv. DH55</strain>
    </source>
</reference>
<accession>A0ABM0WBP4</accession>
<dbReference type="PANTHER" id="PTHR45125">
    <property type="entry name" value="F21J9.4-RELATED"/>
    <property type="match status" value="1"/>
</dbReference>
<feature type="region of interest" description="Disordered" evidence="2">
    <location>
        <begin position="275"/>
        <end position="297"/>
    </location>
</feature>
<feature type="domain" description="No apical meristem-associated C-terminal" evidence="3">
    <location>
        <begin position="114"/>
        <end position="274"/>
    </location>
</feature>
<sequence>MSRSLGYSLEEDRLLCEVYMQIYQDPIQGVYQSPDRFWGRVVEAYNNEKNTTWSERSKKSIQSRVQTIQKATKKLNACIKQCDNRHQSGTSNDDIFNQAKLMLSEDPNFKEGWKFGHVWDIVKNFEKFQDGVARRNRLSIPSGFDYTSLESDNPTIGSSTQASPHLSSSSLNLNDDDEIVGGSSSPRLLGVKKSKMKRKIGDQTTSIINTLKEGNKQFLEQLKKTSEQRQQHLEMQRQNYALKELKEENKILFCDLNSVHPNVRGYLQAQQAQILQKRNDQQQNQQAPPPSMSFGSIGQIFRNIGESGSNLPEY</sequence>
<keyword evidence="1" id="KW-0175">Coiled coil</keyword>
<evidence type="ECO:0000313" key="4">
    <source>
        <dbReference type="Proteomes" id="UP000694864"/>
    </source>
</evidence>
<dbReference type="RefSeq" id="XP_010468744.1">
    <property type="nucleotide sequence ID" value="XM_010470442.1"/>
</dbReference>
<protein>
    <submittedName>
        <fullName evidence="5">Uncharacterized protein LOC104748860</fullName>
    </submittedName>
</protein>
<feature type="coiled-coil region" evidence="1">
    <location>
        <begin position="208"/>
        <end position="239"/>
    </location>
</feature>
<keyword evidence="4" id="KW-1185">Reference proteome</keyword>
<dbReference type="Pfam" id="PF14303">
    <property type="entry name" value="NAM-associated"/>
    <property type="match status" value="1"/>
</dbReference>
<evidence type="ECO:0000256" key="1">
    <source>
        <dbReference type="SAM" id="Coils"/>
    </source>
</evidence>
<name>A0ABM0WBP4_CAMSA</name>
<feature type="compositionally biased region" description="Low complexity" evidence="2">
    <location>
        <begin position="275"/>
        <end position="286"/>
    </location>
</feature>
<organism evidence="4 5">
    <name type="scientific">Camelina sativa</name>
    <name type="common">False flax</name>
    <name type="synonym">Myagrum sativum</name>
    <dbReference type="NCBI Taxonomy" id="90675"/>
    <lineage>
        <taxon>Eukaryota</taxon>
        <taxon>Viridiplantae</taxon>
        <taxon>Streptophyta</taxon>
        <taxon>Embryophyta</taxon>
        <taxon>Tracheophyta</taxon>
        <taxon>Spermatophyta</taxon>
        <taxon>Magnoliopsida</taxon>
        <taxon>eudicotyledons</taxon>
        <taxon>Gunneridae</taxon>
        <taxon>Pentapetalae</taxon>
        <taxon>rosids</taxon>
        <taxon>malvids</taxon>
        <taxon>Brassicales</taxon>
        <taxon>Brassicaceae</taxon>
        <taxon>Camelineae</taxon>
        <taxon>Camelina</taxon>
    </lineage>
</organism>
<dbReference type="Proteomes" id="UP000694864">
    <property type="component" value="Chromosome 15"/>
</dbReference>
<gene>
    <name evidence="5" type="primary">LOC104748860</name>
</gene>
<dbReference type="InterPro" id="IPR029466">
    <property type="entry name" value="NAM-associated_C"/>
</dbReference>
<dbReference type="PANTHER" id="PTHR45125:SF3">
    <property type="entry name" value="NO-APICAL-MERISTEM-ASSOCIATED CARBOXY-TERMINAL DOMAIN PROTEIN"/>
    <property type="match status" value="1"/>
</dbReference>
<evidence type="ECO:0000313" key="5">
    <source>
        <dbReference type="RefSeq" id="XP_010468744.1"/>
    </source>
</evidence>
<reference evidence="5" key="2">
    <citation type="submission" date="2025-08" db="UniProtKB">
        <authorList>
            <consortium name="RefSeq"/>
        </authorList>
    </citation>
    <scope>IDENTIFICATION</scope>
    <source>
        <tissue evidence="5">Leaf</tissue>
    </source>
</reference>
<feature type="region of interest" description="Disordered" evidence="2">
    <location>
        <begin position="151"/>
        <end position="188"/>
    </location>
</feature>
<evidence type="ECO:0000259" key="3">
    <source>
        <dbReference type="Pfam" id="PF14303"/>
    </source>
</evidence>
<proteinExistence type="predicted"/>
<dbReference type="GeneID" id="104748860"/>
<feature type="compositionally biased region" description="Polar residues" evidence="2">
    <location>
        <begin position="151"/>
        <end position="165"/>
    </location>
</feature>